<dbReference type="SUPFAM" id="SSF51905">
    <property type="entry name" value="FAD/NAD(P)-binding domain"/>
    <property type="match status" value="1"/>
</dbReference>
<dbReference type="Proteomes" id="UP000305948">
    <property type="component" value="Unassembled WGS sequence"/>
</dbReference>
<dbReference type="GO" id="GO:0005829">
    <property type="term" value="C:cytosol"/>
    <property type="evidence" value="ECO:0007669"/>
    <property type="project" value="GOC"/>
</dbReference>
<reference evidence="2 3" key="1">
    <citation type="journal article" date="2019" name="Nat. Ecol. Evol.">
        <title>Megaphylogeny resolves global patterns of mushroom evolution.</title>
        <authorList>
            <person name="Varga T."/>
            <person name="Krizsan K."/>
            <person name="Foldi C."/>
            <person name="Dima B."/>
            <person name="Sanchez-Garcia M."/>
            <person name="Sanchez-Ramirez S."/>
            <person name="Szollosi G.J."/>
            <person name="Szarkandi J.G."/>
            <person name="Papp V."/>
            <person name="Albert L."/>
            <person name="Andreopoulos W."/>
            <person name="Angelini C."/>
            <person name="Antonin V."/>
            <person name="Barry K.W."/>
            <person name="Bougher N.L."/>
            <person name="Buchanan P."/>
            <person name="Buyck B."/>
            <person name="Bense V."/>
            <person name="Catcheside P."/>
            <person name="Chovatia M."/>
            <person name="Cooper J."/>
            <person name="Damon W."/>
            <person name="Desjardin D."/>
            <person name="Finy P."/>
            <person name="Geml J."/>
            <person name="Haridas S."/>
            <person name="Hughes K."/>
            <person name="Justo A."/>
            <person name="Karasinski D."/>
            <person name="Kautmanova I."/>
            <person name="Kiss B."/>
            <person name="Kocsube S."/>
            <person name="Kotiranta H."/>
            <person name="LaButti K.M."/>
            <person name="Lechner B.E."/>
            <person name="Liimatainen K."/>
            <person name="Lipzen A."/>
            <person name="Lukacs Z."/>
            <person name="Mihaltcheva S."/>
            <person name="Morgado L.N."/>
            <person name="Niskanen T."/>
            <person name="Noordeloos M.E."/>
            <person name="Ohm R.A."/>
            <person name="Ortiz-Santana B."/>
            <person name="Ovrebo C."/>
            <person name="Racz N."/>
            <person name="Riley R."/>
            <person name="Savchenko A."/>
            <person name="Shiryaev A."/>
            <person name="Soop K."/>
            <person name="Spirin V."/>
            <person name="Szebenyi C."/>
            <person name="Tomsovsky M."/>
            <person name="Tulloss R.E."/>
            <person name="Uehling J."/>
            <person name="Grigoriev I.V."/>
            <person name="Vagvolgyi C."/>
            <person name="Papp T."/>
            <person name="Martin F.M."/>
            <person name="Miettinen O."/>
            <person name="Hibbett D.S."/>
            <person name="Nagy L.G."/>
        </authorList>
    </citation>
    <scope>NUCLEOTIDE SEQUENCE [LARGE SCALE GENOMIC DNA]</scope>
    <source>
        <strain evidence="2 3">OMC1185</strain>
    </source>
</reference>
<evidence type="ECO:0000313" key="3">
    <source>
        <dbReference type="Proteomes" id="UP000305948"/>
    </source>
</evidence>
<dbReference type="PANTHER" id="PTHR13847">
    <property type="entry name" value="SARCOSINE DEHYDROGENASE-RELATED"/>
    <property type="match status" value="1"/>
</dbReference>
<dbReference type="InterPro" id="IPR006076">
    <property type="entry name" value="FAD-dep_OxRdtase"/>
</dbReference>
<dbReference type="Pfam" id="PF01266">
    <property type="entry name" value="DAO"/>
    <property type="match status" value="1"/>
</dbReference>
<accession>A0A5C3MRT7</accession>
<dbReference type="Gene3D" id="3.50.50.60">
    <property type="entry name" value="FAD/NAD(P)-binding domain"/>
    <property type="match status" value="1"/>
</dbReference>
<dbReference type="STRING" id="5364.A0A5C3MRT7"/>
<dbReference type="OrthoDB" id="498204at2759"/>
<dbReference type="AlphaFoldDB" id="A0A5C3MRT7"/>
<proteinExistence type="predicted"/>
<protein>
    <submittedName>
        <fullName evidence="2">FAD dependent oxidoreductase-like protein superfamily</fullName>
    </submittedName>
</protein>
<organism evidence="2 3">
    <name type="scientific">Heliocybe sulcata</name>
    <dbReference type="NCBI Taxonomy" id="5364"/>
    <lineage>
        <taxon>Eukaryota</taxon>
        <taxon>Fungi</taxon>
        <taxon>Dikarya</taxon>
        <taxon>Basidiomycota</taxon>
        <taxon>Agaricomycotina</taxon>
        <taxon>Agaricomycetes</taxon>
        <taxon>Gloeophyllales</taxon>
        <taxon>Gloeophyllaceae</taxon>
        <taxon>Heliocybe</taxon>
    </lineage>
</organism>
<dbReference type="GO" id="GO:0005770">
    <property type="term" value="C:late endosome"/>
    <property type="evidence" value="ECO:0007669"/>
    <property type="project" value="TreeGrafter"/>
</dbReference>
<dbReference type="GO" id="GO:0042147">
    <property type="term" value="P:retrograde transport, endosome to Golgi"/>
    <property type="evidence" value="ECO:0007669"/>
    <property type="project" value="TreeGrafter"/>
</dbReference>
<name>A0A5C3MRT7_9AGAM</name>
<evidence type="ECO:0000313" key="2">
    <source>
        <dbReference type="EMBL" id="TFK47126.1"/>
    </source>
</evidence>
<dbReference type="EMBL" id="ML213525">
    <property type="protein sequence ID" value="TFK47126.1"/>
    <property type="molecule type" value="Genomic_DNA"/>
</dbReference>
<keyword evidence="3" id="KW-1185">Reference proteome</keyword>
<feature type="domain" description="FAD dependent oxidoreductase" evidence="1">
    <location>
        <begin position="5"/>
        <end position="379"/>
    </location>
</feature>
<dbReference type="InterPro" id="IPR036188">
    <property type="entry name" value="FAD/NAD-bd_sf"/>
</dbReference>
<evidence type="ECO:0000259" key="1">
    <source>
        <dbReference type="Pfam" id="PF01266"/>
    </source>
</evidence>
<dbReference type="Gene3D" id="3.30.9.10">
    <property type="entry name" value="D-Amino Acid Oxidase, subunit A, domain 2"/>
    <property type="match status" value="1"/>
</dbReference>
<gene>
    <name evidence="2" type="ORF">OE88DRAFT_817145</name>
</gene>
<sequence length="395" mass="41634">MPTTVILGAGIIGLSTAYYLSTASPDHTIHLVESSPTLFASASGKAAGFLAADWFASSSASLGRLSFSLHKELAREHGGREKWGYSPSVSYSLDSTVGAENGEDWLLAGVSRASVVGQRKEGKGGPMWLTHTGKLSQISDSDTTAQVDPLRLCEFLLAHCQSRGVQLHHPAKATKVLTNDSTLSGIQLMRSDTQETVDLPCDNLVLTCGAWTTLVYQTLFPSSSRAPHITSLAGHSVVLKSPAWTGSAEEESAGCHAIFTTDPTGFSPEIFSRIGGDIWLGGLNDASLSLPELATGVEINADSIKTLVEVGKSLCGDEVKVLREGLCHRPVTKTGVPFVGKIDERYLGDGVKGRVFVASGHGPWGISLSLGTGKVVSDMLLDKKTSADIGSLGRL</sequence>
<dbReference type="PANTHER" id="PTHR13847:SF185">
    <property type="entry name" value="FAD DEPENDENT OXIDOREDUCTASE SUPERFAMILY (AFU_ORTHOLOGUE AFUA_3G02360)"/>
    <property type="match status" value="1"/>
</dbReference>